<evidence type="ECO:0000313" key="1">
    <source>
        <dbReference type="EMBL" id="REF27980.1"/>
    </source>
</evidence>
<keyword evidence="2" id="KW-1185">Reference proteome</keyword>
<gene>
    <name evidence="1" type="ORF">BDD26_2828</name>
</gene>
<dbReference type="EMBL" id="QTUB01000001">
    <property type="protein sequence ID" value="REF27980.1"/>
    <property type="molecule type" value="Genomic_DNA"/>
</dbReference>
<evidence type="ECO:0000313" key="2">
    <source>
        <dbReference type="Proteomes" id="UP000256294"/>
    </source>
</evidence>
<reference evidence="1 2" key="1">
    <citation type="submission" date="2018-08" db="EMBL/GenBank/DDBJ databases">
        <title>Genomic Encyclopedia of Archaeal and Bacterial Type Strains, Phase II (KMG-II): from individual species to whole genera.</title>
        <authorList>
            <person name="Goeker M."/>
        </authorList>
    </citation>
    <scope>NUCLEOTIDE SEQUENCE [LARGE SCALE GENOMIC DNA]</scope>
    <source>
        <strain evidence="1 2">DSM 17905</strain>
    </source>
</reference>
<protein>
    <submittedName>
        <fullName evidence="1">Uncharacterized protein</fullName>
    </submittedName>
</protein>
<comment type="caution">
    <text evidence="1">The sequence shown here is derived from an EMBL/GenBank/DDBJ whole genome shotgun (WGS) entry which is preliminary data.</text>
</comment>
<organism evidence="1 2">
    <name type="scientific">Xenorhabdus cabanillasii</name>
    <dbReference type="NCBI Taxonomy" id="351673"/>
    <lineage>
        <taxon>Bacteria</taxon>
        <taxon>Pseudomonadati</taxon>
        <taxon>Pseudomonadota</taxon>
        <taxon>Gammaproteobacteria</taxon>
        <taxon>Enterobacterales</taxon>
        <taxon>Morganellaceae</taxon>
        <taxon>Xenorhabdus</taxon>
    </lineage>
</organism>
<dbReference type="Proteomes" id="UP000256294">
    <property type="component" value="Unassembled WGS sequence"/>
</dbReference>
<sequence>MNISLKIYYFFILLPTGFVKNKFKDPMSLKFEDKNSFYHFEPGESNEK</sequence>
<proteinExistence type="predicted"/>
<name>A0A3D9UJ53_9GAMM</name>
<dbReference type="AlphaFoldDB" id="A0A3D9UJ53"/>
<accession>A0A3D9UJ53</accession>